<dbReference type="GO" id="GO:0016787">
    <property type="term" value="F:hydrolase activity"/>
    <property type="evidence" value="ECO:0007669"/>
    <property type="project" value="InterPro"/>
</dbReference>
<gene>
    <name evidence="2" type="ORF">BN1321_40016</name>
</gene>
<dbReference type="SUPFAM" id="SSF53474">
    <property type="entry name" value="alpha/beta-Hydrolases"/>
    <property type="match status" value="1"/>
</dbReference>
<dbReference type="Proteomes" id="UP000039437">
    <property type="component" value="Unassembled WGS sequence"/>
</dbReference>
<dbReference type="InterPro" id="IPR029058">
    <property type="entry name" value="AB_hydrolase_fold"/>
</dbReference>
<reference evidence="2 3" key="1">
    <citation type="submission" date="2015-04" db="EMBL/GenBank/DDBJ databases">
        <authorList>
            <person name="Syromyatnikov M.Y."/>
            <person name="Popov V.N."/>
        </authorList>
    </citation>
    <scope>NUCLEOTIDE SEQUENCE [LARGE SCALE GENOMIC DNA]</scope>
    <source>
        <strain evidence="2 3">AH1</strain>
    </source>
</reference>
<organism evidence="2 3">
    <name type="scientific">Staphylococcus aureus</name>
    <dbReference type="NCBI Taxonomy" id="1280"/>
    <lineage>
        <taxon>Bacteria</taxon>
        <taxon>Bacillati</taxon>
        <taxon>Bacillota</taxon>
        <taxon>Bacilli</taxon>
        <taxon>Bacillales</taxon>
        <taxon>Staphylococcaceae</taxon>
        <taxon>Staphylococcus</taxon>
    </lineage>
</organism>
<dbReference type="InterPro" id="IPR051411">
    <property type="entry name" value="Polyketide_trans_af380"/>
</dbReference>
<evidence type="ECO:0000313" key="2">
    <source>
        <dbReference type="EMBL" id="CRI17405.1"/>
    </source>
</evidence>
<dbReference type="AlphaFoldDB" id="A0A0U1MTY4"/>
<dbReference type="ESTHER" id="staau-c8mfq3">
    <property type="family name" value="YcjY-like"/>
</dbReference>
<name>A0A0U1MTY4_STAAU</name>
<dbReference type="EMBL" id="CVOQ01000034">
    <property type="protein sequence ID" value="CRI17405.1"/>
    <property type="molecule type" value="Genomic_DNA"/>
</dbReference>
<evidence type="ECO:0000313" key="3">
    <source>
        <dbReference type="Proteomes" id="UP000039437"/>
    </source>
</evidence>
<protein>
    <recommendedName>
        <fullName evidence="1">Xaa-Pro dipeptidyl-peptidase-like domain-containing protein</fullName>
    </recommendedName>
</protein>
<dbReference type="PATRIC" id="fig|1280.3385.peg.1061"/>
<dbReference type="Gene3D" id="3.40.50.1820">
    <property type="entry name" value="alpha/beta hydrolase"/>
    <property type="match status" value="1"/>
</dbReference>
<dbReference type="RefSeq" id="WP_000812015.1">
    <property type="nucleotide sequence ID" value="NZ_CP083259.1"/>
</dbReference>
<sequence>MKQLVNFKSKTNLLAANLYTPEQFDESKKYPAITVCHPGGGVKEQTAGMYAEKLAEFGYVTVVYDASHQGESEGSPRYLEDPFARTEDVRASVDYLTTLDFVDNDRIGALGVCAGGGYTVSAARTERRIKTLATVSMVDIGALFRKGPGDVVSIDDQLAFMTQVADQRTAEANGADYGITGYVPEEIDDSMPENSTMVQGHDYYLTARGQHKNAPNKLLLRSFSEVLTFAPFTYIDELLTQPFLAIAGTEADTIEYSVDAVEKAAGDNNELYKIEGASHVDLYDIPEYVNQVLPKLESFYKETL</sequence>
<dbReference type="Pfam" id="PF02129">
    <property type="entry name" value="Peptidase_S15"/>
    <property type="match status" value="1"/>
</dbReference>
<dbReference type="Gene3D" id="1.10.10.800">
    <property type="match status" value="1"/>
</dbReference>
<evidence type="ECO:0000259" key="1">
    <source>
        <dbReference type="Pfam" id="PF02129"/>
    </source>
</evidence>
<dbReference type="InterPro" id="IPR000383">
    <property type="entry name" value="Xaa-Pro-like_dom"/>
</dbReference>
<feature type="domain" description="Xaa-Pro dipeptidyl-peptidase-like" evidence="1">
    <location>
        <begin position="13"/>
        <end position="142"/>
    </location>
</feature>
<proteinExistence type="predicted"/>
<dbReference type="PANTHER" id="PTHR47751:SF1">
    <property type="entry name" value="SUPERFAMILY HYDROLASE, PUTATIVE (AFU_ORTHOLOGUE AFUA_2G16580)-RELATED"/>
    <property type="match status" value="1"/>
</dbReference>
<dbReference type="PANTHER" id="PTHR47751">
    <property type="entry name" value="SUPERFAMILY HYDROLASE, PUTATIVE (AFU_ORTHOLOGUE AFUA_2G16580)-RELATED"/>
    <property type="match status" value="1"/>
</dbReference>
<accession>A0A0U1MTY4</accession>